<keyword evidence="3" id="KW-1185">Reference proteome</keyword>
<feature type="domain" description="DUF4397" evidence="1">
    <location>
        <begin position="39"/>
        <end position="146"/>
    </location>
</feature>
<accession>A0ABW9JHP5</accession>
<dbReference type="RefSeq" id="WP_138730571.1">
    <property type="nucleotide sequence ID" value="NZ_SRMP02000013.1"/>
</dbReference>
<dbReference type="Proteomes" id="UP001517367">
    <property type="component" value="Unassembled WGS sequence"/>
</dbReference>
<dbReference type="InterPro" id="IPR025510">
    <property type="entry name" value="DUF4397"/>
</dbReference>
<sequence length="229" mass="25445">MLRSRLKIRKAGFVLGVMSTIVLGACKKETPVMEEGNTKVRFVNSYFNSDPQDFYQGNQKLTNQAVEYAAFGDYLPVKSGQTVLWSNSATEGKATAAIDAILYGNAQYTLFYYQTKDAKPAIAGYINEAKIPATGKYRVRFLNLALAFEDRSLIVKSINNTATVLDLALKFGDYPVYSELPVGTEIAVNVSEKNVLTGFGVNEFKEGKIYLVWFDTLDGVKVDFHVIEQ</sequence>
<proteinExistence type="predicted"/>
<evidence type="ECO:0000313" key="3">
    <source>
        <dbReference type="Proteomes" id="UP001517367"/>
    </source>
</evidence>
<dbReference type="PROSITE" id="PS51257">
    <property type="entry name" value="PROKAR_LIPOPROTEIN"/>
    <property type="match status" value="1"/>
</dbReference>
<comment type="caution">
    <text evidence="2">The sequence shown here is derived from an EMBL/GenBank/DDBJ whole genome shotgun (WGS) entry which is preliminary data.</text>
</comment>
<evidence type="ECO:0000259" key="1">
    <source>
        <dbReference type="Pfam" id="PF14344"/>
    </source>
</evidence>
<evidence type="ECO:0000313" key="2">
    <source>
        <dbReference type="EMBL" id="MFN0291721.1"/>
    </source>
</evidence>
<protein>
    <submittedName>
        <fullName evidence="2">DUF4397 domain-containing protein</fullName>
    </submittedName>
</protein>
<name>A0ABW9JHP5_9SPHI</name>
<dbReference type="EMBL" id="SRMP02000013">
    <property type="protein sequence ID" value="MFN0291721.1"/>
    <property type="molecule type" value="Genomic_DNA"/>
</dbReference>
<reference evidence="2 3" key="1">
    <citation type="submission" date="2024-12" db="EMBL/GenBank/DDBJ databases">
        <authorList>
            <person name="Hu S."/>
        </authorList>
    </citation>
    <scope>NUCLEOTIDE SEQUENCE [LARGE SCALE GENOMIC DNA]</scope>
    <source>
        <strain evidence="2 3">P-25</strain>
    </source>
</reference>
<gene>
    <name evidence="2" type="ORF">E5L68_009960</name>
</gene>
<dbReference type="Pfam" id="PF14344">
    <property type="entry name" value="DUF4397"/>
    <property type="match status" value="1"/>
</dbReference>
<organism evidence="2 3">
    <name type="scientific">Pedobacter helvus</name>
    <dbReference type="NCBI Taxonomy" id="2563444"/>
    <lineage>
        <taxon>Bacteria</taxon>
        <taxon>Pseudomonadati</taxon>
        <taxon>Bacteroidota</taxon>
        <taxon>Sphingobacteriia</taxon>
        <taxon>Sphingobacteriales</taxon>
        <taxon>Sphingobacteriaceae</taxon>
        <taxon>Pedobacter</taxon>
    </lineage>
</organism>